<reference evidence="4" key="1">
    <citation type="submission" date="2022-04" db="UniProtKB">
        <authorList>
            <consortium name="RefSeq"/>
        </authorList>
    </citation>
    <scope>IDENTIFICATION</scope>
</reference>
<dbReference type="SMART" id="SM00028">
    <property type="entry name" value="TPR"/>
    <property type="match status" value="3"/>
</dbReference>
<dbReference type="AlphaFoldDB" id="A0A1U7S8D3"/>
<keyword evidence="3" id="KW-1185">Reference proteome</keyword>
<name>A0A1U7S8D3_ALLSI</name>
<evidence type="ECO:0000313" key="5">
    <source>
        <dbReference type="RefSeq" id="XP_025048665.1"/>
    </source>
</evidence>
<evidence type="ECO:0000256" key="1">
    <source>
        <dbReference type="PROSITE-ProRule" id="PRU00339"/>
    </source>
</evidence>
<sequence>MEMMEAANGKRKPPGAANEVQAAGGGAQTPGEGPGALEEQKDNQGATNRNRDALGVANESTVAPEPTSEDRANPKPSNQTPMTWTSPDGAFTKLVLEAGHGLARPTLGCRCQVLLQAPPGTSLSYPTGHWAEIQLGHGPTAWDDLVDACLESMAAGERVQLQAQAGGTVDVSLSSFLPAPELWELPPGTQWALALGHKALGTERYRQGDVGTAARCYTRALHLAVAAGPQVWSPGTKAELHANLAACQLRLGQPAHAAHNSAKALALSPSHAKARYRQALAAAALGDLEAAAEDLRALLEADPGNTAARRELGRVVRRTREQDAHLAKAMSKLFR</sequence>
<evidence type="ECO:0000313" key="3">
    <source>
        <dbReference type="Proteomes" id="UP000189705"/>
    </source>
</evidence>
<proteinExistence type="predicted"/>
<dbReference type="PANTHER" id="PTHR46512:SF10">
    <property type="entry name" value="FK506-BINDING PROTEIN-LIKE"/>
    <property type="match status" value="1"/>
</dbReference>
<evidence type="ECO:0000256" key="2">
    <source>
        <dbReference type="SAM" id="MobiDB-lite"/>
    </source>
</evidence>
<dbReference type="RefSeq" id="XP_025048665.1">
    <property type="nucleotide sequence ID" value="XM_025192880.1"/>
</dbReference>
<dbReference type="InterPro" id="IPR019734">
    <property type="entry name" value="TPR_rpt"/>
</dbReference>
<dbReference type="InterPro" id="IPR011990">
    <property type="entry name" value="TPR-like_helical_dom_sf"/>
</dbReference>
<feature type="region of interest" description="Disordered" evidence="2">
    <location>
        <begin position="1"/>
        <end position="86"/>
    </location>
</feature>
<dbReference type="PROSITE" id="PS50005">
    <property type="entry name" value="TPR"/>
    <property type="match status" value="1"/>
</dbReference>
<gene>
    <name evidence="4 5" type="primary">FKBPL</name>
</gene>
<feature type="repeat" description="TPR" evidence="1">
    <location>
        <begin position="272"/>
        <end position="305"/>
    </location>
</feature>
<evidence type="ECO:0000313" key="4">
    <source>
        <dbReference type="RefSeq" id="XP_006036670.1"/>
    </source>
</evidence>
<dbReference type="Proteomes" id="UP000189705">
    <property type="component" value="Unplaced"/>
</dbReference>
<dbReference type="GeneID" id="102382774"/>
<dbReference type="RefSeq" id="XP_006036670.1">
    <property type="nucleotide sequence ID" value="XM_006036608.3"/>
</dbReference>
<protein>
    <submittedName>
        <fullName evidence="4 5">FK506-binding protein-like</fullName>
    </submittedName>
</protein>
<dbReference type="Pfam" id="PF13432">
    <property type="entry name" value="TPR_16"/>
    <property type="match status" value="1"/>
</dbReference>
<dbReference type="SUPFAM" id="SSF48452">
    <property type="entry name" value="TPR-like"/>
    <property type="match status" value="1"/>
</dbReference>
<feature type="compositionally biased region" description="Gly residues" evidence="2">
    <location>
        <begin position="23"/>
        <end position="34"/>
    </location>
</feature>
<keyword evidence="1" id="KW-0802">TPR repeat</keyword>
<dbReference type="InterPro" id="IPR050754">
    <property type="entry name" value="FKBP4/5/8-like"/>
</dbReference>
<dbReference type="CTD" id="63943"/>
<accession>A0A1U7S8D3</accession>
<feature type="compositionally biased region" description="Polar residues" evidence="2">
    <location>
        <begin position="75"/>
        <end position="86"/>
    </location>
</feature>
<dbReference type="eggNOG" id="KOG1124">
    <property type="taxonomic scope" value="Eukaryota"/>
</dbReference>
<dbReference type="PANTHER" id="PTHR46512">
    <property type="entry name" value="PEPTIDYLPROLYL ISOMERASE"/>
    <property type="match status" value="1"/>
</dbReference>
<dbReference type="KEGG" id="asn:102382774"/>
<dbReference type="STRING" id="38654.A0A1U7S8D3"/>
<dbReference type="Gene3D" id="1.25.40.10">
    <property type="entry name" value="Tetratricopeptide repeat domain"/>
    <property type="match status" value="1"/>
</dbReference>
<organism evidence="4">
    <name type="scientific">Alligator sinensis</name>
    <name type="common">Chinese alligator</name>
    <dbReference type="NCBI Taxonomy" id="38654"/>
    <lineage>
        <taxon>Eukaryota</taxon>
        <taxon>Metazoa</taxon>
        <taxon>Chordata</taxon>
        <taxon>Craniata</taxon>
        <taxon>Vertebrata</taxon>
        <taxon>Euteleostomi</taxon>
        <taxon>Archelosauria</taxon>
        <taxon>Archosauria</taxon>
        <taxon>Crocodylia</taxon>
        <taxon>Alligatoridae</taxon>
        <taxon>Alligatorinae</taxon>
        <taxon>Alligator</taxon>
    </lineage>
</organism>